<dbReference type="PROSITE" id="PS51354">
    <property type="entry name" value="GLUTAREDOXIN_2"/>
    <property type="match status" value="1"/>
</dbReference>
<dbReference type="RefSeq" id="WP_273597368.1">
    <property type="nucleotide sequence ID" value="NZ_JAQQXS010000012.1"/>
</dbReference>
<dbReference type="CDD" id="cd02976">
    <property type="entry name" value="NrdH"/>
    <property type="match status" value="1"/>
</dbReference>
<protein>
    <submittedName>
        <fullName evidence="2">Glutaredoxin family protein</fullName>
    </submittedName>
</protein>
<proteinExistence type="predicted"/>
<keyword evidence="3" id="KW-1185">Reference proteome</keyword>
<dbReference type="Proteomes" id="UP001219862">
    <property type="component" value="Unassembled WGS sequence"/>
</dbReference>
<evidence type="ECO:0000259" key="1">
    <source>
        <dbReference type="Pfam" id="PF00462"/>
    </source>
</evidence>
<dbReference type="InterPro" id="IPR036249">
    <property type="entry name" value="Thioredoxin-like_sf"/>
</dbReference>
<accession>A0ABT5KTI9</accession>
<feature type="domain" description="Glutaredoxin" evidence="1">
    <location>
        <begin position="49"/>
        <end position="103"/>
    </location>
</feature>
<comment type="caution">
    <text evidence="2">The sequence shown here is derived from an EMBL/GenBank/DDBJ whole genome shotgun (WGS) entry which is preliminary data.</text>
</comment>
<evidence type="ECO:0000313" key="3">
    <source>
        <dbReference type="Proteomes" id="UP001219862"/>
    </source>
</evidence>
<dbReference type="InterPro" id="IPR002109">
    <property type="entry name" value="Glutaredoxin"/>
</dbReference>
<name>A0ABT5KTI9_9BURK</name>
<dbReference type="Gene3D" id="3.40.30.10">
    <property type="entry name" value="Glutaredoxin"/>
    <property type="match status" value="1"/>
</dbReference>
<gene>
    <name evidence="2" type="ORF">PRZ01_13740</name>
</gene>
<reference evidence="2 3" key="1">
    <citation type="submission" date="2022-10" db="EMBL/GenBank/DDBJ databases">
        <title>paucibacter sp. hw8 Genome sequencing.</title>
        <authorList>
            <person name="Park S."/>
        </authorList>
    </citation>
    <scope>NUCLEOTIDE SEQUENCE [LARGE SCALE GENOMIC DNA]</scope>
    <source>
        <strain evidence="3">hw8</strain>
    </source>
</reference>
<sequence>MKRKPKADLWALALILALVLVASQGAAWFSSRTQAEQMRRWAAPGDIAMLSSTTCIYCEKARAWMTRAGVPFHECFIEQDAACRAEFEARGARGTPTLIVRGQTLVGFDRPRVIEILSLR</sequence>
<evidence type="ECO:0000313" key="2">
    <source>
        <dbReference type="EMBL" id="MDC8786251.1"/>
    </source>
</evidence>
<dbReference type="EMBL" id="JAQQXS010000012">
    <property type="protein sequence ID" value="MDC8786251.1"/>
    <property type="molecule type" value="Genomic_DNA"/>
</dbReference>
<dbReference type="SUPFAM" id="SSF52833">
    <property type="entry name" value="Thioredoxin-like"/>
    <property type="match status" value="1"/>
</dbReference>
<dbReference type="Pfam" id="PF00462">
    <property type="entry name" value="Glutaredoxin"/>
    <property type="match status" value="1"/>
</dbReference>
<organism evidence="2 3">
    <name type="scientific">Roseateles koreensis</name>
    <dbReference type="NCBI Taxonomy" id="2987526"/>
    <lineage>
        <taxon>Bacteria</taxon>
        <taxon>Pseudomonadati</taxon>
        <taxon>Pseudomonadota</taxon>
        <taxon>Betaproteobacteria</taxon>
        <taxon>Burkholderiales</taxon>
        <taxon>Sphaerotilaceae</taxon>
        <taxon>Roseateles</taxon>
    </lineage>
</organism>